<evidence type="ECO:0000313" key="7">
    <source>
        <dbReference type="EMBL" id="EPS71947.1"/>
    </source>
</evidence>
<evidence type="ECO:0000256" key="2">
    <source>
        <dbReference type="ARBA" id="ARBA00004191"/>
    </source>
</evidence>
<dbReference type="GO" id="GO:0071555">
    <property type="term" value="P:cell wall organization"/>
    <property type="evidence" value="ECO:0007669"/>
    <property type="project" value="UniProtKB-KW"/>
</dbReference>
<keyword evidence="5 6" id="KW-0961">Cell wall biogenesis/degradation</keyword>
<evidence type="ECO:0000256" key="4">
    <source>
        <dbReference type="ARBA" id="ARBA00022512"/>
    </source>
</evidence>
<dbReference type="OrthoDB" id="1302326at2759"/>
<comment type="subcellular location">
    <subcellularLocation>
        <location evidence="2 6">Secreted</location>
        <location evidence="2 6">Cell wall</location>
    </subcellularLocation>
</comment>
<keyword evidence="8" id="KW-1185">Reference proteome</keyword>
<dbReference type="AlphaFoldDB" id="S8EH04"/>
<reference evidence="7 8" key="1">
    <citation type="journal article" date="2013" name="BMC Genomics">
        <title>The miniature genome of a carnivorous plant Genlisea aurea contains a low number of genes and short non-coding sequences.</title>
        <authorList>
            <person name="Leushkin E.V."/>
            <person name="Sutormin R.A."/>
            <person name="Nabieva E.R."/>
            <person name="Penin A.A."/>
            <person name="Kondrashov A.S."/>
            <person name="Logacheva M.D."/>
        </authorList>
    </citation>
    <scope>NUCLEOTIDE SEQUENCE [LARGE SCALE GENOMIC DNA]</scope>
</reference>
<name>S8EH04_9LAMI</name>
<keyword evidence="4 6" id="KW-0134">Cell wall</keyword>
<comment type="caution">
    <text evidence="7">The sequence shown here is derived from an EMBL/GenBank/DDBJ whole genome shotgun (WGS) entry which is preliminary data.</text>
</comment>
<proteinExistence type="inferred from homology"/>
<keyword evidence="6" id="KW-0378">Hydrolase</keyword>
<sequence>FSPRVDFRKMFINTLLEKVEKNSPNRGLFVHHCGVHGHSFNPLWNPSNVNVANKTLQQALGDWFFDRSSFYEIEPLEEDDAPPRSCQY</sequence>
<dbReference type="EMBL" id="AUSU01001046">
    <property type="protein sequence ID" value="EPS71947.1"/>
    <property type="molecule type" value="Genomic_DNA"/>
</dbReference>
<organism evidence="7 8">
    <name type="scientific">Genlisea aurea</name>
    <dbReference type="NCBI Taxonomy" id="192259"/>
    <lineage>
        <taxon>Eukaryota</taxon>
        <taxon>Viridiplantae</taxon>
        <taxon>Streptophyta</taxon>
        <taxon>Embryophyta</taxon>
        <taxon>Tracheophyta</taxon>
        <taxon>Spermatophyta</taxon>
        <taxon>Magnoliopsida</taxon>
        <taxon>eudicotyledons</taxon>
        <taxon>Gunneridae</taxon>
        <taxon>Pentapetalae</taxon>
        <taxon>asterids</taxon>
        <taxon>lamiids</taxon>
        <taxon>Lamiales</taxon>
        <taxon>Lentibulariaceae</taxon>
        <taxon>Genlisea</taxon>
    </lineage>
</organism>
<accession>S8EH04</accession>
<evidence type="ECO:0000256" key="1">
    <source>
        <dbReference type="ARBA" id="ARBA00003534"/>
    </source>
</evidence>
<keyword evidence="6" id="KW-0964">Secreted</keyword>
<evidence type="ECO:0000256" key="3">
    <source>
        <dbReference type="ARBA" id="ARBA00005784"/>
    </source>
</evidence>
<comment type="similarity">
    <text evidence="3 6">Belongs to the pectinacetylesterase family.</text>
</comment>
<dbReference type="EC" id="3.1.1.-" evidence="6"/>
<evidence type="ECO:0000313" key="8">
    <source>
        <dbReference type="Proteomes" id="UP000015453"/>
    </source>
</evidence>
<evidence type="ECO:0000256" key="5">
    <source>
        <dbReference type="ARBA" id="ARBA00023316"/>
    </source>
</evidence>
<dbReference type="GO" id="GO:0016787">
    <property type="term" value="F:hydrolase activity"/>
    <property type="evidence" value="ECO:0007669"/>
    <property type="project" value="UniProtKB-KW"/>
</dbReference>
<feature type="non-terminal residue" evidence="7">
    <location>
        <position position="1"/>
    </location>
</feature>
<gene>
    <name evidence="7" type="ORF">M569_02814</name>
</gene>
<protein>
    <recommendedName>
        <fullName evidence="6">Pectin acetylesterase</fullName>
        <ecNumber evidence="6">3.1.1.-</ecNumber>
    </recommendedName>
</protein>
<dbReference type="InterPro" id="IPR004963">
    <property type="entry name" value="PAE/NOTUM"/>
</dbReference>
<dbReference type="Pfam" id="PF03283">
    <property type="entry name" value="PAE"/>
    <property type="match status" value="1"/>
</dbReference>
<dbReference type="Proteomes" id="UP000015453">
    <property type="component" value="Unassembled WGS sequence"/>
</dbReference>
<evidence type="ECO:0000256" key="6">
    <source>
        <dbReference type="RuleBase" id="RU363114"/>
    </source>
</evidence>
<comment type="function">
    <text evidence="1 6">Hydrolyzes acetyl esters in homogalacturonan regions of pectin. In type I primary cell wall, galacturonic acid residues of pectin can be acetylated at the O-2 and O-3 positions. Decreasing the degree of acetylation of pectin gels in vitro alters their physical properties.</text>
</comment>